<reference evidence="2 3" key="1">
    <citation type="journal article" date="2022" name="Allergy">
        <title>Genome assembly and annotation of Periplaneta americana reveal a comprehensive cockroach allergen profile.</title>
        <authorList>
            <person name="Wang L."/>
            <person name="Xiong Q."/>
            <person name="Saelim N."/>
            <person name="Wang L."/>
            <person name="Nong W."/>
            <person name="Wan A.T."/>
            <person name="Shi M."/>
            <person name="Liu X."/>
            <person name="Cao Q."/>
            <person name="Hui J.H.L."/>
            <person name="Sookrung N."/>
            <person name="Leung T.F."/>
            <person name="Tungtrongchitr A."/>
            <person name="Tsui S.K.W."/>
        </authorList>
    </citation>
    <scope>NUCLEOTIDE SEQUENCE [LARGE SCALE GENOMIC DNA]</scope>
    <source>
        <strain evidence="2">PWHHKU_190912</strain>
    </source>
</reference>
<dbReference type="Pfam" id="PF16087">
    <property type="entry name" value="DUF4817"/>
    <property type="match status" value="1"/>
</dbReference>
<feature type="domain" description="DUF4817" evidence="1">
    <location>
        <begin position="159"/>
        <end position="197"/>
    </location>
</feature>
<name>A0ABQ8TER2_PERAM</name>
<keyword evidence="3" id="KW-1185">Reference proteome</keyword>
<accession>A0ABQ8TER2</accession>
<sequence>MLSTGRKFRQNWRNFNVTDGKRMALTDHRLFTMSNLISEFCIDKLIIAASISKLLLPIYAFCFGSPCSRHRKDFNFHASPSNHVRVSSTNFIQRSSKYNIKNNENRVTAAVIGSSERAPTFRPLFRSRNIPCATRYCEPATAGQLHDFKIKCRKQKTDVEYADIVYVYGLCDGSSLHAIAEYERRFPNRRVPYRRVLTVYGVG</sequence>
<comment type="caution">
    <text evidence="2">The sequence shown here is derived from an EMBL/GenBank/DDBJ whole genome shotgun (WGS) entry which is preliminary data.</text>
</comment>
<dbReference type="EMBL" id="JAJSOF020000011">
    <property type="protein sequence ID" value="KAJ4444439.1"/>
    <property type="molecule type" value="Genomic_DNA"/>
</dbReference>
<dbReference type="InterPro" id="IPR032135">
    <property type="entry name" value="DUF4817"/>
</dbReference>
<protein>
    <recommendedName>
        <fullName evidence="1">DUF4817 domain-containing protein</fullName>
    </recommendedName>
</protein>
<dbReference type="Proteomes" id="UP001148838">
    <property type="component" value="Unassembled WGS sequence"/>
</dbReference>
<proteinExistence type="predicted"/>
<evidence type="ECO:0000313" key="3">
    <source>
        <dbReference type="Proteomes" id="UP001148838"/>
    </source>
</evidence>
<evidence type="ECO:0000259" key="1">
    <source>
        <dbReference type="Pfam" id="PF16087"/>
    </source>
</evidence>
<evidence type="ECO:0000313" key="2">
    <source>
        <dbReference type="EMBL" id="KAJ4444439.1"/>
    </source>
</evidence>
<organism evidence="2 3">
    <name type="scientific">Periplaneta americana</name>
    <name type="common">American cockroach</name>
    <name type="synonym">Blatta americana</name>
    <dbReference type="NCBI Taxonomy" id="6978"/>
    <lineage>
        <taxon>Eukaryota</taxon>
        <taxon>Metazoa</taxon>
        <taxon>Ecdysozoa</taxon>
        <taxon>Arthropoda</taxon>
        <taxon>Hexapoda</taxon>
        <taxon>Insecta</taxon>
        <taxon>Pterygota</taxon>
        <taxon>Neoptera</taxon>
        <taxon>Polyneoptera</taxon>
        <taxon>Dictyoptera</taxon>
        <taxon>Blattodea</taxon>
        <taxon>Blattoidea</taxon>
        <taxon>Blattidae</taxon>
        <taxon>Blattinae</taxon>
        <taxon>Periplaneta</taxon>
    </lineage>
</organism>
<gene>
    <name evidence="2" type="ORF">ANN_06231</name>
</gene>